<evidence type="ECO:0000256" key="4">
    <source>
        <dbReference type="ARBA" id="ARBA00022801"/>
    </source>
</evidence>
<dbReference type="Pfam" id="PF03372">
    <property type="entry name" value="Exo_endo_phos"/>
    <property type="match status" value="1"/>
</dbReference>
<dbReference type="PANTHER" id="PTHR43250:SF2">
    <property type="entry name" value="EXODEOXYRIBONUCLEASE III"/>
    <property type="match status" value="1"/>
</dbReference>
<feature type="binding site" evidence="7">
    <location>
        <position position="160"/>
    </location>
    <ligand>
        <name>Mg(2+)</name>
        <dbReference type="ChEBI" id="CHEBI:18420"/>
        <label>1</label>
    </ligand>
</feature>
<feature type="binding site" evidence="7">
    <location>
        <position position="47"/>
    </location>
    <ligand>
        <name>Mg(2+)</name>
        <dbReference type="ChEBI" id="CHEBI:18420"/>
        <label>1</label>
    </ligand>
</feature>
<evidence type="ECO:0000313" key="10">
    <source>
        <dbReference type="EMBL" id="KTC73766.1"/>
    </source>
</evidence>
<keyword evidence="4 11" id="KW-0378">Hydrolase</keyword>
<evidence type="ECO:0000313" key="12">
    <source>
        <dbReference type="Proteomes" id="UP000054735"/>
    </source>
</evidence>
<dbReference type="Gene3D" id="3.60.10.10">
    <property type="entry name" value="Endonuclease/exonuclease/phosphatase"/>
    <property type="match status" value="1"/>
</dbReference>
<name>A0A378I6B5_9GAMM</name>
<evidence type="ECO:0000256" key="3">
    <source>
        <dbReference type="ARBA" id="ARBA00022723"/>
    </source>
</evidence>
<dbReference type="PROSITE" id="PS51435">
    <property type="entry name" value="AP_NUCLEASE_F1_4"/>
    <property type="match status" value="1"/>
</dbReference>
<dbReference type="NCBIfam" id="TIGR00633">
    <property type="entry name" value="xth"/>
    <property type="match status" value="1"/>
</dbReference>
<comment type="cofactor">
    <cofactor evidence="7">
        <name>Mg(2+)</name>
        <dbReference type="ChEBI" id="CHEBI:18420"/>
    </cofactor>
    <cofactor evidence="7">
        <name>Mn(2+)</name>
        <dbReference type="ChEBI" id="CHEBI:29035"/>
    </cofactor>
    <text evidence="7">Probably binds two magnesium or manganese ions per subunit.</text>
</comment>
<feature type="site" description="Transition state stabilizer" evidence="8">
    <location>
        <position position="160"/>
    </location>
</feature>
<keyword evidence="5 7" id="KW-0460">Magnesium</keyword>
<protein>
    <submittedName>
        <fullName evidence="11">Exodeoxyribonuclease III</fullName>
        <ecNumber evidence="11">3.1.11.2</ecNumber>
    </submittedName>
</protein>
<evidence type="ECO:0000256" key="7">
    <source>
        <dbReference type="PIRSR" id="PIRSR604808-2"/>
    </source>
</evidence>
<dbReference type="GO" id="GO:0004519">
    <property type="term" value="F:endonuclease activity"/>
    <property type="evidence" value="ECO:0007669"/>
    <property type="project" value="InterPro"/>
</dbReference>
<comment type="cofactor">
    <cofactor evidence="1">
        <name>Mn(2+)</name>
        <dbReference type="ChEBI" id="CHEBI:29035"/>
    </cofactor>
</comment>
<evidence type="ECO:0000256" key="5">
    <source>
        <dbReference type="ARBA" id="ARBA00022842"/>
    </source>
</evidence>
<evidence type="ECO:0000256" key="6">
    <source>
        <dbReference type="PIRSR" id="PIRSR604808-1"/>
    </source>
</evidence>
<feature type="binding site" evidence="7">
    <location>
        <position position="158"/>
    </location>
    <ligand>
        <name>Mg(2+)</name>
        <dbReference type="ChEBI" id="CHEBI:18420"/>
        <label>1</label>
    </ligand>
</feature>
<evidence type="ECO:0000256" key="2">
    <source>
        <dbReference type="ARBA" id="ARBA00007092"/>
    </source>
</evidence>
<dbReference type="Proteomes" id="UP000054735">
    <property type="component" value="Unassembled WGS sequence"/>
</dbReference>
<feature type="domain" description="Endonuclease/exonuclease/phosphatase" evidence="9">
    <location>
        <begin position="17"/>
        <end position="259"/>
    </location>
</feature>
<gene>
    <name evidence="11" type="primary">xthA</name>
    <name evidence="10" type="ORF">Lbir_1028</name>
    <name evidence="11" type="ORF">NCTC12437_00498</name>
</gene>
<dbReference type="EMBL" id="UGNW01000001">
    <property type="protein sequence ID" value="STX30737.1"/>
    <property type="molecule type" value="Genomic_DNA"/>
</dbReference>
<dbReference type="EMBL" id="LNXT01000013">
    <property type="protein sequence ID" value="KTC73766.1"/>
    <property type="molecule type" value="Genomic_DNA"/>
</dbReference>
<dbReference type="InterPro" id="IPR020848">
    <property type="entry name" value="AP_endonuclease_F1_CS"/>
</dbReference>
<keyword evidence="3 7" id="KW-0479">Metal-binding</keyword>
<comment type="similarity">
    <text evidence="2">Belongs to the DNA repair enzymes AP/ExoA family.</text>
</comment>
<dbReference type="SUPFAM" id="SSF56219">
    <property type="entry name" value="DNase I-like"/>
    <property type="match status" value="1"/>
</dbReference>
<feature type="binding site" evidence="7">
    <location>
        <position position="20"/>
    </location>
    <ligand>
        <name>Mg(2+)</name>
        <dbReference type="ChEBI" id="CHEBI:18420"/>
        <label>1</label>
    </ligand>
</feature>
<dbReference type="InterPro" id="IPR037493">
    <property type="entry name" value="ExoIII-like"/>
</dbReference>
<dbReference type="GO" id="GO:0046872">
    <property type="term" value="F:metal ion binding"/>
    <property type="evidence" value="ECO:0007669"/>
    <property type="project" value="UniProtKB-KW"/>
</dbReference>
<dbReference type="InterPro" id="IPR005135">
    <property type="entry name" value="Endo/exonuclease/phosphatase"/>
</dbReference>
<dbReference type="GO" id="GO:0003677">
    <property type="term" value="F:DNA binding"/>
    <property type="evidence" value="ECO:0007669"/>
    <property type="project" value="InterPro"/>
</dbReference>
<feature type="active site" evidence="6">
    <location>
        <position position="117"/>
    </location>
</feature>
<dbReference type="STRING" id="28083.Lbir_1028"/>
<dbReference type="GO" id="GO:0008311">
    <property type="term" value="F:double-stranded DNA 3'-5' DNA exonuclease activity"/>
    <property type="evidence" value="ECO:0007669"/>
    <property type="project" value="UniProtKB-EC"/>
</dbReference>
<reference evidence="11 13" key="2">
    <citation type="submission" date="2018-06" db="EMBL/GenBank/DDBJ databases">
        <authorList>
            <consortium name="Pathogen Informatics"/>
            <person name="Doyle S."/>
        </authorList>
    </citation>
    <scope>NUCLEOTIDE SEQUENCE [LARGE SCALE GENOMIC DNA]</scope>
    <source>
        <strain evidence="11 13">NCTC12437</strain>
    </source>
</reference>
<reference evidence="10 12" key="1">
    <citation type="submission" date="2015-11" db="EMBL/GenBank/DDBJ databases">
        <title>Genomic analysis of 38 Legionella species identifies large and diverse effector repertoires.</title>
        <authorList>
            <person name="Burstein D."/>
            <person name="Amaro F."/>
            <person name="Zusman T."/>
            <person name="Lifshitz Z."/>
            <person name="Cohen O."/>
            <person name="Gilbert J.A."/>
            <person name="Pupko T."/>
            <person name="Shuman H.A."/>
            <person name="Segal G."/>
        </authorList>
    </citation>
    <scope>NUCLEOTIDE SEQUENCE [LARGE SCALE GENOMIC DNA]</scope>
    <source>
        <strain evidence="10 12">CDC#1407-AL-14</strain>
    </source>
</reference>
<sequence length="270" mass="31106">MPPWLLNTMEIGVLKLASWNVNSLKIRLEQVIDWIQKNEVDILALQETKLLDDNFPANLFREMGYHVVFSGQKSYNGVAVISRSAPQEIVTDIPDLADPQRRILAMTFEGIRFINLYIPNGSTVGSDKYQYKLNWLAKMNAYIEEQLKQYPKLVVLGDFNIAPEDRDVHDPLEWVGGVMVSPEERLAFTNMLSLGLKDSFRLFPENEIEFTWWDYRAASFRRNRGLRIDHILLSHELVSCCLASRIDKEARGAERPSDHAPIWVELELGN</sequence>
<organism evidence="11 13">
    <name type="scientific">Legionella birminghamensis</name>
    <dbReference type="NCBI Taxonomy" id="28083"/>
    <lineage>
        <taxon>Bacteria</taxon>
        <taxon>Pseudomonadati</taxon>
        <taxon>Pseudomonadota</taxon>
        <taxon>Gammaproteobacteria</taxon>
        <taxon>Legionellales</taxon>
        <taxon>Legionellaceae</taxon>
        <taxon>Legionella</taxon>
    </lineage>
</organism>
<feature type="site" description="Interaction with DNA substrate" evidence="8">
    <location>
        <position position="259"/>
    </location>
</feature>
<evidence type="ECO:0000313" key="11">
    <source>
        <dbReference type="EMBL" id="STX30737.1"/>
    </source>
</evidence>
<dbReference type="GO" id="GO:0006281">
    <property type="term" value="P:DNA repair"/>
    <property type="evidence" value="ECO:0007669"/>
    <property type="project" value="InterPro"/>
</dbReference>
<dbReference type="InterPro" id="IPR036691">
    <property type="entry name" value="Endo/exonu/phosph_ase_sf"/>
</dbReference>
<dbReference type="CDD" id="cd09086">
    <property type="entry name" value="ExoIII-like_AP-endo"/>
    <property type="match status" value="1"/>
</dbReference>
<dbReference type="Proteomes" id="UP000255066">
    <property type="component" value="Unassembled WGS sequence"/>
</dbReference>
<feature type="active site" description="Proton donor/acceptor" evidence="6">
    <location>
        <position position="158"/>
    </location>
</feature>
<feature type="site" description="Important for catalytic activity" evidence="8">
    <location>
        <position position="229"/>
    </location>
</feature>
<evidence type="ECO:0000313" key="13">
    <source>
        <dbReference type="Proteomes" id="UP000255066"/>
    </source>
</evidence>
<evidence type="ECO:0000256" key="8">
    <source>
        <dbReference type="PIRSR" id="PIRSR604808-3"/>
    </source>
</evidence>
<dbReference type="PROSITE" id="PS00728">
    <property type="entry name" value="AP_NUCLEASE_F1_3"/>
    <property type="match status" value="1"/>
</dbReference>
<dbReference type="AlphaFoldDB" id="A0A378I6B5"/>
<dbReference type="EC" id="3.1.11.2" evidence="11"/>
<keyword evidence="7" id="KW-0464">Manganese</keyword>
<dbReference type="PANTHER" id="PTHR43250">
    <property type="entry name" value="EXODEOXYRIBONUCLEASE III"/>
    <property type="match status" value="1"/>
</dbReference>
<dbReference type="NCBIfam" id="TIGR00195">
    <property type="entry name" value="exoDNase_III"/>
    <property type="match status" value="1"/>
</dbReference>
<feature type="binding site" evidence="7">
    <location>
        <position position="259"/>
    </location>
    <ligand>
        <name>Mg(2+)</name>
        <dbReference type="ChEBI" id="CHEBI:18420"/>
        <label>1</label>
    </ligand>
</feature>
<feature type="active site" description="Proton acceptor" evidence="6">
    <location>
        <position position="259"/>
    </location>
</feature>
<keyword evidence="12" id="KW-1185">Reference proteome</keyword>
<evidence type="ECO:0000259" key="9">
    <source>
        <dbReference type="Pfam" id="PF03372"/>
    </source>
</evidence>
<dbReference type="InterPro" id="IPR004808">
    <property type="entry name" value="AP_endonuc_1"/>
</dbReference>
<accession>A0A378I6B5</accession>
<proteinExistence type="inferred from homology"/>
<evidence type="ECO:0000256" key="1">
    <source>
        <dbReference type="ARBA" id="ARBA00001936"/>
    </source>
</evidence>
<feature type="binding site" evidence="7">
    <location>
        <position position="258"/>
    </location>
    <ligand>
        <name>Mg(2+)</name>
        <dbReference type="ChEBI" id="CHEBI:18420"/>
        <label>1</label>
    </ligand>
</feature>